<accession>A0A0E9RAL4</accession>
<organism evidence="1">
    <name type="scientific">Anguilla anguilla</name>
    <name type="common">European freshwater eel</name>
    <name type="synonym">Muraena anguilla</name>
    <dbReference type="NCBI Taxonomy" id="7936"/>
    <lineage>
        <taxon>Eukaryota</taxon>
        <taxon>Metazoa</taxon>
        <taxon>Chordata</taxon>
        <taxon>Craniata</taxon>
        <taxon>Vertebrata</taxon>
        <taxon>Euteleostomi</taxon>
        <taxon>Actinopterygii</taxon>
        <taxon>Neopterygii</taxon>
        <taxon>Teleostei</taxon>
        <taxon>Anguilliformes</taxon>
        <taxon>Anguillidae</taxon>
        <taxon>Anguilla</taxon>
    </lineage>
</organism>
<reference evidence="1" key="1">
    <citation type="submission" date="2014-11" db="EMBL/GenBank/DDBJ databases">
        <authorList>
            <person name="Amaro Gonzalez C."/>
        </authorList>
    </citation>
    <scope>NUCLEOTIDE SEQUENCE</scope>
</reference>
<name>A0A0E9RAL4_ANGAN</name>
<proteinExistence type="predicted"/>
<protein>
    <submittedName>
        <fullName evidence="1">Uncharacterized protein</fullName>
    </submittedName>
</protein>
<dbReference type="EMBL" id="GBXM01083214">
    <property type="protein sequence ID" value="JAH25363.1"/>
    <property type="molecule type" value="Transcribed_RNA"/>
</dbReference>
<evidence type="ECO:0000313" key="1">
    <source>
        <dbReference type="EMBL" id="JAH25363.1"/>
    </source>
</evidence>
<dbReference type="AlphaFoldDB" id="A0A0E9RAL4"/>
<sequence>MTGRKRLHTQSQHNTITWDRFWTHVNLK</sequence>
<reference evidence="1" key="2">
    <citation type="journal article" date="2015" name="Fish Shellfish Immunol.">
        <title>Early steps in the European eel (Anguilla anguilla)-Vibrio vulnificus interaction in the gills: Role of the RtxA13 toxin.</title>
        <authorList>
            <person name="Callol A."/>
            <person name="Pajuelo D."/>
            <person name="Ebbesson L."/>
            <person name="Teles M."/>
            <person name="MacKenzie S."/>
            <person name="Amaro C."/>
        </authorList>
    </citation>
    <scope>NUCLEOTIDE SEQUENCE</scope>
</reference>